<name>U4TRA9_9LACO</name>
<keyword evidence="1" id="KW-0472">Membrane</keyword>
<protein>
    <submittedName>
        <fullName evidence="2">Uncharacterized protein</fullName>
    </submittedName>
</protein>
<keyword evidence="3" id="KW-1185">Reference proteome</keyword>
<organism evidence="2 3">
    <name type="scientific">Schleiferilactobacillus shenzhenensis LY-73</name>
    <dbReference type="NCBI Taxonomy" id="1231336"/>
    <lineage>
        <taxon>Bacteria</taxon>
        <taxon>Bacillati</taxon>
        <taxon>Bacillota</taxon>
        <taxon>Bacilli</taxon>
        <taxon>Lactobacillales</taxon>
        <taxon>Lactobacillaceae</taxon>
        <taxon>Schleiferilactobacillus</taxon>
    </lineage>
</organism>
<keyword evidence="1" id="KW-1133">Transmembrane helix</keyword>
<evidence type="ECO:0000256" key="1">
    <source>
        <dbReference type="SAM" id="Phobius"/>
    </source>
</evidence>
<feature type="transmembrane region" description="Helical" evidence="1">
    <location>
        <begin position="34"/>
        <end position="51"/>
    </location>
</feature>
<dbReference type="EMBL" id="KI271606">
    <property type="protein sequence ID" value="ERL64042.1"/>
    <property type="molecule type" value="Genomic_DNA"/>
</dbReference>
<dbReference type="Proteomes" id="UP000030647">
    <property type="component" value="Unassembled WGS sequence"/>
</dbReference>
<reference evidence="3" key="1">
    <citation type="journal article" date="2013" name="Genome Announc.">
        <title>Whole-Genome Sequencing of Lactobacillus shenzhenensis Strain LY-73T.</title>
        <authorList>
            <person name="Lin Z."/>
            <person name="Liu Z."/>
            <person name="Yang R."/>
            <person name="Zou Y."/>
            <person name="Wan D."/>
            <person name="Chen J."/>
            <person name="Guo M."/>
            <person name="Zhao J."/>
            <person name="Fang C."/>
            <person name="Yang R."/>
            <person name="Liu F."/>
        </authorList>
    </citation>
    <scope>NUCLEOTIDE SEQUENCE [LARGE SCALE GENOMIC DNA]</scope>
    <source>
        <strain evidence="3">LY-73</strain>
    </source>
</reference>
<proteinExistence type="predicted"/>
<dbReference type="STRING" id="1231336.L248_1689"/>
<evidence type="ECO:0000313" key="3">
    <source>
        <dbReference type="Proteomes" id="UP000030647"/>
    </source>
</evidence>
<gene>
    <name evidence="2" type="ORF">L248_1689</name>
</gene>
<sequence>MLTLLQLAIANTWQLTLIAGLFLIGAGLYSINAILGRIGAGVLLVLLAVVIRHEDKITPERG</sequence>
<accession>U4TRA9</accession>
<feature type="transmembrane region" description="Helical" evidence="1">
    <location>
        <begin position="7"/>
        <end position="28"/>
    </location>
</feature>
<evidence type="ECO:0000313" key="2">
    <source>
        <dbReference type="EMBL" id="ERL64042.1"/>
    </source>
</evidence>
<dbReference type="AlphaFoldDB" id="U4TRA9"/>
<dbReference type="HOGENOM" id="CLU_2898652_0_0_9"/>
<keyword evidence="1" id="KW-0812">Transmembrane</keyword>